<feature type="compositionally biased region" description="Low complexity" evidence="4">
    <location>
        <begin position="777"/>
        <end position="798"/>
    </location>
</feature>
<evidence type="ECO:0000256" key="3">
    <source>
        <dbReference type="PROSITE-ProRule" id="PRU00239"/>
    </source>
</evidence>
<evidence type="ECO:0000313" key="6">
    <source>
        <dbReference type="EMBL" id="OIW27147.1"/>
    </source>
</evidence>
<dbReference type="Proteomes" id="UP000182658">
    <property type="component" value="Unassembled WGS sequence"/>
</dbReference>
<sequence>MSIPPPPPPLPGTTKKRDPNKTPQELVSEFWDKFFSKKPGKVTSIFPRALYATLLPPSQPKGLSSARNAQESYEAAAQECRDRVRRIVRECNRTNEKFTDPDFDIEADGDDNCLNGLVRDVGGGLFDDAGLPVSAGQLRRSLNTLVDSNVLGPGAQVPVDIGQMRNYVNESNPWAALFGGDADTSRGTRRGPNAGPSGGPGQGRPHPAGQEPKPLAKRGVQAGEIYNPGSIHRVDWIFESPQFTVDGFAASDIKQGGNGDCWWLAAVATIAHRRDLMSRVCVARDEECGVYGFVFQRDGEWVGTVVDDNLYLAEADFDHYGDTYDSTGKRAREHRKRYQTGSDALYFAKCADKNETWLPLLEKAYAKVHGDYEAISGGWSGEAVEDMTGGVTTTVCTNRVLRKDKLWKELAFMDGEFVFALSAIGTGWDWQKGGLALGHAYSILQAREEVDEEGNKVRLVQIRNPWGERAWNGIGEWNGPWSDGSKEWTPYWLKKLDHKFGDDGIFWMSYQDMLETFRFMHRTRLFDERWTVVQQWTSVNIGWVSGYLNTKFLVEVKKAGMVVFVLTQLDERYFLGFEGQYEFQLHFLLQDENGKAGDHICRVRPVHDWENRSVSCEVDLEPGRYEVVPKITATRDPEKKMVEEVVKEWAEKNPQKLRQVGMQYDLAHAKGGVPDEDELLVKKREEEKAKKKAKKEKAKRKRKAEKEKAKKEKTLRVVMDDQKKAGEKSDDKKNEEKKAEEKKSDDTAKEDASKKEETKAEDKPAEEPAKEEKKAEASTSDSSSEGKPTPGSSTTSSAPEEKKPEEEKKADTEEKDAVVETVAEEEDIVEEDSDDDSDEEEKEDEPKPGDELEDGPPPWNAVSVIGLRVYATDPSVSITLVKPSSPEETSSLTTDSQPAGATS</sequence>
<evidence type="ECO:0000256" key="2">
    <source>
        <dbReference type="PIRSR" id="PIRSR622684-1"/>
    </source>
</evidence>
<feature type="compositionally biased region" description="Low complexity" evidence="4">
    <location>
        <begin position="883"/>
        <end position="896"/>
    </location>
</feature>
<feature type="compositionally biased region" description="Pro residues" evidence="4">
    <location>
        <begin position="1"/>
        <end position="11"/>
    </location>
</feature>
<keyword evidence="7" id="KW-1185">Reference proteome</keyword>
<feature type="region of interest" description="Disordered" evidence="4">
    <location>
        <begin position="880"/>
        <end position="903"/>
    </location>
</feature>
<dbReference type="SMART" id="SM00230">
    <property type="entry name" value="CysPc"/>
    <property type="match status" value="1"/>
</dbReference>
<dbReference type="SUPFAM" id="SSF54001">
    <property type="entry name" value="Cysteine proteinases"/>
    <property type="match status" value="1"/>
</dbReference>
<dbReference type="PROSITE" id="PS00139">
    <property type="entry name" value="THIOL_PROTEASE_CYS"/>
    <property type="match status" value="1"/>
</dbReference>
<organism evidence="6 7">
    <name type="scientific">Coniochaeta ligniaria NRRL 30616</name>
    <dbReference type="NCBI Taxonomy" id="1408157"/>
    <lineage>
        <taxon>Eukaryota</taxon>
        <taxon>Fungi</taxon>
        <taxon>Dikarya</taxon>
        <taxon>Ascomycota</taxon>
        <taxon>Pezizomycotina</taxon>
        <taxon>Sordariomycetes</taxon>
        <taxon>Sordariomycetidae</taxon>
        <taxon>Coniochaetales</taxon>
        <taxon>Coniochaetaceae</taxon>
        <taxon>Coniochaeta</taxon>
    </lineage>
</organism>
<dbReference type="AlphaFoldDB" id="A0A1J7IIN8"/>
<evidence type="ECO:0000256" key="4">
    <source>
        <dbReference type="SAM" id="MobiDB-lite"/>
    </source>
</evidence>
<dbReference type="PANTHER" id="PTHR10183">
    <property type="entry name" value="CALPAIN"/>
    <property type="match status" value="1"/>
</dbReference>
<dbReference type="SUPFAM" id="SSF49758">
    <property type="entry name" value="Calpain large subunit, middle domain (domain III)"/>
    <property type="match status" value="1"/>
</dbReference>
<feature type="compositionally biased region" description="Basic and acidic residues" evidence="4">
    <location>
        <begin position="704"/>
        <end position="776"/>
    </location>
</feature>
<gene>
    <name evidence="6" type="ORF">CONLIGDRAFT_579482</name>
</gene>
<dbReference type="PANTHER" id="PTHR10183:SF425">
    <property type="entry name" value="CALPAIN-5"/>
    <property type="match status" value="1"/>
</dbReference>
<feature type="compositionally biased region" description="Basic residues" evidence="4">
    <location>
        <begin position="690"/>
        <end position="703"/>
    </location>
</feature>
<proteinExistence type="inferred from homology"/>
<dbReference type="GO" id="GO:0004198">
    <property type="term" value="F:calcium-dependent cysteine-type endopeptidase activity"/>
    <property type="evidence" value="ECO:0007669"/>
    <property type="project" value="InterPro"/>
</dbReference>
<keyword evidence="3" id="KW-0378">Hydrolase</keyword>
<dbReference type="OrthoDB" id="424753at2759"/>
<feature type="active site" evidence="2 3">
    <location>
        <position position="261"/>
    </location>
</feature>
<feature type="domain" description="Calpain catalytic" evidence="5">
    <location>
        <begin position="233"/>
        <end position="526"/>
    </location>
</feature>
<name>A0A1J7IIN8_9PEZI</name>
<dbReference type="InterPro" id="IPR022684">
    <property type="entry name" value="Calpain_cysteine_protease"/>
</dbReference>
<reference evidence="6 7" key="1">
    <citation type="submission" date="2016-10" db="EMBL/GenBank/DDBJ databases">
        <title>Draft genome sequence of Coniochaeta ligniaria NRRL30616, a lignocellulolytic fungus for bioabatement of inhibitors in plant biomass hydrolysates.</title>
        <authorList>
            <consortium name="DOE Joint Genome Institute"/>
            <person name="Jimenez D.J."/>
            <person name="Hector R.E."/>
            <person name="Riley R."/>
            <person name="Sun H."/>
            <person name="Grigoriev I.V."/>
            <person name="Van Elsas J.D."/>
            <person name="Nichols N.N."/>
        </authorList>
    </citation>
    <scope>NUCLEOTIDE SEQUENCE [LARGE SCALE GENOMIC DNA]</scope>
    <source>
        <strain evidence="6 7">NRRL 30616</strain>
    </source>
</reference>
<feature type="region of interest" description="Disordered" evidence="4">
    <location>
        <begin position="178"/>
        <end position="215"/>
    </location>
</feature>
<protein>
    <submittedName>
        <fullName evidence="6">Cysteine proteinase</fullName>
    </submittedName>
</protein>
<dbReference type="GO" id="GO:0006508">
    <property type="term" value="P:proteolysis"/>
    <property type="evidence" value="ECO:0007669"/>
    <property type="project" value="UniProtKB-KW"/>
</dbReference>
<dbReference type="STRING" id="1408157.A0A1J7IIN8"/>
<keyword evidence="3" id="KW-0645">Protease</keyword>
<keyword evidence="3" id="KW-0788">Thiol protease</keyword>
<evidence type="ECO:0000313" key="7">
    <source>
        <dbReference type="Proteomes" id="UP000182658"/>
    </source>
</evidence>
<dbReference type="InterPro" id="IPR038765">
    <property type="entry name" value="Papain-like_cys_pep_sf"/>
</dbReference>
<dbReference type="InParanoid" id="A0A1J7IIN8"/>
<feature type="active site" evidence="2 3">
    <location>
        <position position="439"/>
    </location>
</feature>
<evidence type="ECO:0000259" key="5">
    <source>
        <dbReference type="PROSITE" id="PS50203"/>
    </source>
</evidence>
<dbReference type="Pfam" id="PF00648">
    <property type="entry name" value="Peptidase_C2"/>
    <property type="match status" value="1"/>
</dbReference>
<feature type="active site" evidence="2 3">
    <location>
        <position position="464"/>
    </location>
</feature>
<feature type="compositionally biased region" description="Acidic residues" evidence="4">
    <location>
        <begin position="822"/>
        <end position="843"/>
    </location>
</feature>
<comment type="similarity">
    <text evidence="1">Belongs to the peptidase C2 family.</text>
</comment>
<dbReference type="EMBL" id="KV875099">
    <property type="protein sequence ID" value="OIW27147.1"/>
    <property type="molecule type" value="Genomic_DNA"/>
</dbReference>
<evidence type="ECO:0000256" key="1">
    <source>
        <dbReference type="ARBA" id="ARBA00007623"/>
    </source>
</evidence>
<dbReference type="InterPro" id="IPR000169">
    <property type="entry name" value="Pept_cys_AS"/>
</dbReference>
<dbReference type="PROSITE" id="PS50203">
    <property type="entry name" value="CALPAIN_CAT"/>
    <property type="match status" value="1"/>
</dbReference>
<feature type="region of interest" description="Disordered" evidence="4">
    <location>
        <begin position="687"/>
        <end position="861"/>
    </location>
</feature>
<feature type="region of interest" description="Disordered" evidence="4">
    <location>
        <begin position="1"/>
        <end position="23"/>
    </location>
</feature>
<dbReference type="InterPro" id="IPR036213">
    <property type="entry name" value="Calpain_III_sf"/>
</dbReference>
<accession>A0A1J7IIN8</accession>
<feature type="compositionally biased region" description="Basic and acidic residues" evidence="4">
    <location>
        <begin position="799"/>
        <end position="818"/>
    </location>
</feature>
<dbReference type="InterPro" id="IPR001300">
    <property type="entry name" value="Peptidase_C2_calpain_cat"/>
</dbReference>
<dbReference type="Gene3D" id="3.90.70.10">
    <property type="entry name" value="Cysteine proteinases"/>
    <property type="match status" value="1"/>
</dbReference>